<keyword evidence="1" id="KW-0472">Membrane</keyword>
<dbReference type="RefSeq" id="XP_039117470.1">
    <property type="nucleotide sequence ID" value="XM_039261536.1"/>
</dbReference>
<feature type="transmembrane region" description="Helical" evidence="1">
    <location>
        <begin position="15"/>
        <end position="37"/>
    </location>
</feature>
<protein>
    <submittedName>
        <fullName evidence="3">Uncharacterized protein LOC120253210</fullName>
    </submittedName>
</protein>
<evidence type="ECO:0000313" key="2">
    <source>
        <dbReference type="Proteomes" id="UP001515500"/>
    </source>
</evidence>
<dbReference type="GeneID" id="120253210"/>
<proteinExistence type="predicted"/>
<dbReference type="AlphaFoldDB" id="A0AB40AR39"/>
<keyword evidence="1" id="KW-1133">Transmembrane helix</keyword>
<evidence type="ECO:0000313" key="3">
    <source>
        <dbReference type="RefSeq" id="XP_039117470.1"/>
    </source>
</evidence>
<keyword evidence="1" id="KW-0812">Transmembrane</keyword>
<name>A0AB40AR39_DIOCR</name>
<gene>
    <name evidence="3" type="primary">LOC120253210</name>
</gene>
<evidence type="ECO:0000256" key="1">
    <source>
        <dbReference type="SAM" id="Phobius"/>
    </source>
</evidence>
<sequence length="194" mass="22021">MPLSPPSHPSASRRHFVLIFFSSPAIGGASKLFMLLFNPIPRLYHFAPSPLRPPPSAILVPDHSPPPPAVAFSIHSLSISPRFRHGCRIRCHTSASAFSASFSPVKWLEKDNVRLFSHQIPARKLTDMEGVDFPGECWELDPASLPADLLRLDHLETKVVLNYMFPKMVADRKFWLQRKKNLIILLFRPQRLVK</sequence>
<keyword evidence="2" id="KW-1185">Reference proteome</keyword>
<reference evidence="3" key="1">
    <citation type="submission" date="2025-08" db="UniProtKB">
        <authorList>
            <consortium name="RefSeq"/>
        </authorList>
    </citation>
    <scope>IDENTIFICATION</scope>
</reference>
<accession>A0AB40AR39</accession>
<dbReference type="Proteomes" id="UP001515500">
    <property type="component" value="Chromosome 26"/>
</dbReference>
<organism evidence="2 3">
    <name type="scientific">Dioscorea cayennensis subsp. rotundata</name>
    <name type="common">White Guinea yam</name>
    <name type="synonym">Dioscorea rotundata</name>
    <dbReference type="NCBI Taxonomy" id="55577"/>
    <lineage>
        <taxon>Eukaryota</taxon>
        <taxon>Viridiplantae</taxon>
        <taxon>Streptophyta</taxon>
        <taxon>Embryophyta</taxon>
        <taxon>Tracheophyta</taxon>
        <taxon>Spermatophyta</taxon>
        <taxon>Magnoliopsida</taxon>
        <taxon>Liliopsida</taxon>
        <taxon>Dioscoreales</taxon>
        <taxon>Dioscoreaceae</taxon>
        <taxon>Dioscorea</taxon>
    </lineage>
</organism>